<dbReference type="AlphaFoldDB" id="A0A195AVT4"/>
<evidence type="ECO:0000313" key="2">
    <source>
        <dbReference type="EMBL" id="KYM76079.1"/>
    </source>
</evidence>
<gene>
    <name evidence="2" type="ORF">ALC53_13564</name>
</gene>
<name>A0A195AVT4_9HYME</name>
<feature type="compositionally biased region" description="Basic and acidic residues" evidence="1">
    <location>
        <begin position="85"/>
        <end position="103"/>
    </location>
</feature>
<organism evidence="2 3">
    <name type="scientific">Atta colombica</name>
    <dbReference type="NCBI Taxonomy" id="520822"/>
    <lineage>
        <taxon>Eukaryota</taxon>
        <taxon>Metazoa</taxon>
        <taxon>Ecdysozoa</taxon>
        <taxon>Arthropoda</taxon>
        <taxon>Hexapoda</taxon>
        <taxon>Insecta</taxon>
        <taxon>Pterygota</taxon>
        <taxon>Neoptera</taxon>
        <taxon>Endopterygota</taxon>
        <taxon>Hymenoptera</taxon>
        <taxon>Apocrita</taxon>
        <taxon>Aculeata</taxon>
        <taxon>Formicoidea</taxon>
        <taxon>Formicidae</taxon>
        <taxon>Myrmicinae</taxon>
        <taxon>Atta</taxon>
    </lineage>
</organism>
<proteinExistence type="predicted"/>
<reference evidence="2 3" key="1">
    <citation type="submission" date="2015-09" db="EMBL/GenBank/DDBJ databases">
        <title>Atta colombica WGS genome.</title>
        <authorList>
            <person name="Nygaard S."/>
            <person name="Hu H."/>
            <person name="Boomsma J."/>
            <person name="Zhang G."/>
        </authorList>
    </citation>
    <scope>NUCLEOTIDE SEQUENCE [LARGE SCALE GENOMIC DNA]</scope>
    <source>
        <strain evidence="2">Treedump-2</strain>
        <tissue evidence="2">Whole body</tissue>
    </source>
</reference>
<evidence type="ECO:0000313" key="3">
    <source>
        <dbReference type="Proteomes" id="UP000078540"/>
    </source>
</evidence>
<accession>A0A195AVT4</accession>
<keyword evidence="3" id="KW-1185">Reference proteome</keyword>
<dbReference type="Proteomes" id="UP000078540">
    <property type="component" value="Unassembled WGS sequence"/>
</dbReference>
<protein>
    <submittedName>
        <fullName evidence="2">Uncharacterized protein</fullName>
    </submittedName>
</protein>
<dbReference type="EMBL" id="KQ976736">
    <property type="protein sequence ID" value="KYM76079.1"/>
    <property type="molecule type" value="Genomic_DNA"/>
</dbReference>
<sequence>MMTFNCLCSSYFSQACSTGLSLIDNATNASPILEMIPTSSLVNRDIESSFSRDADLRTTDRSGQVSRRYRDAIDGSEEFINRTNRSIERDGQRPLERNKAKWR</sequence>
<feature type="region of interest" description="Disordered" evidence="1">
    <location>
        <begin position="82"/>
        <end position="103"/>
    </location>
</feature>
<evidence type="ECO:0000256" key="1">
    <source>
        <dbReference type="SAM" id="MobiDB-lite"/>
    </source>
</evidence>